<sequence length="68" mass="7897">MAMTVRFSTDLDKRLDRLAEERHASKQALVVRAVEEYLMRERKTEAVLASIDETSRDYAGLIRRLEDA</sequence>
<proteinExistence type="predicted"/>
<dbReference type="SUPFAM" id="SSF47598">
    <property type="entry name" value="Ribbon-helix-helix"/>
    <property type="match status" value="1"/>
</dbReference>
<name>A0ABQ6JQE7_9MICO</name>
<accession>A0ABQ6JQE7</accession>
<evidence type="ECO:0000313" key="2">
    <source>
        <dbReference type="Proteomes" id="UP001157069"/>
    </source>
</evidence>
<dbReference type="RefSeq" id="WP_284296858.1">
    <property type="nucleotide sequence ID" value="NZ_BSVA01000001.1"/>
</dbReference>
<protein>
    <recommendedName>
        <fullName evidence="3">Ribbon-helix-helix protein, CopG family</fullName>
    </recommendedName>
</protein>
<dbReference type="EMBL" id="BSVA01000001">
    <property type="protein sequence ID" value="GMA89544.1"/>
    <property type="molecule type" value="Genomic_DNA"/>
</dbReference>
<organism evidence="1 2">
    <name type="scientific">Homoserinibacter gongjuensis</name>
    <dbReference type="NCBI Taxonomy" id="1162968"/>
    <lineage>
        <taxon>Bacteria</taxon>
        <taxon>Bacillati</taxon>
        <taxon>Actinomycetota</taxon>
        <taxon>Actinomycetes</taxon>
        <taxon>Micrococcales</taxon>
        <taxon>Microbacteriaceae</taxon>
        <taxon>Homoserinibacter</taxon>
    </lineage>
</organism>
<evidence type="ECO:0000313" key="1">
    <source>
        <dbReference type="EMBL" id="GMA89544.1"/>
    </source>
</evidence>
<keyword evidence="2" id="KW-1185">Reference proteome</keyword>
<comment type="caution">
    <text evidence="1">The sequence shown here is derived from an EMBL/GenBank/DDBJ whole genome shotgun (WGS) entry which is preliminary data.</text>
</comment>
<dbReference type="InterPro" id="IPR010985">
    <property type="entry name" value="Ribbon_hlx_hlx"/>
</dbReference>
<reference evidence="2" key="1">
    <citation type="journal article" date="2019" name="Int. J. Syst. Evol. Microbiol.">
        <title>The Global Catalogue of Microorganisms (GCM) 10K type strain sequencing project: providing services to taxonomists for standard genome sequencing and annotation.</title>
        <authorList>
            <consortium name="The Broad Institute Genomics Platform"/>
            <consortium name="The Broad Institute Genome Sequencing Center for Infectious Disease"/>
            <person name="Wu L."/>
            <person name="Ma J."/>
        </authorList>
    </citation>
    <scope>NUCLEOTIDE SEQUENCE [LARGE SCALE GENOMIC DNA]</scope>
    <source>
        <strain evidence="2">NBRC 108755</strain>
    </source>
</reference>
<dbReference type="Proteomes" id="UP001157069">
    <property type="component" value="Unassembled WGS sequence"/>
</dbReference>
<gene>
    <name evidence="1" type="ORF">GCM10025869_00730</name>
</gene>
<evidence type="ECO:0008006" key="3">
    <source>
        <dbReference type="Google" id="ProtNLM"/>
    </source>
</evidence>